<organism evidence="3 4">
    <name type="scientific">Kalanchoe fedtschenkoi</name>
    <name type="common">Lavender scallops</name>
    <name type="synonym">South American air plant</name>
    <dbReference type="NCBI Taxonomy" id="63787"/>
    <lineage>
        <taxon>Eukaryota</taxon>
        <taxon>Viridiplantae</taxon>
        <taxon>Streptophyta</taxon>
        <taxon>Embryophyta</taxon>
        <taxon>Tracheophyta</taxon>
        <taxon>Spermatophyta</taxon>
        <taxon>Magnoliopsida</taxon>
        <taxon>eudicotyledons</taxon>
        <taxon>Gunneridae</taxon>
        <taxon>Pentapetalae</taxon>
        <taxon>Saxifragales</taxon>
        <taxon>Crassulaceae</taxon>
        <taxon>Kalanchoe</taxon>
    </lineage>
</organism>
<dbReference type="Gramene" id="Kaladp0045s0217.1.v1.1">
    <property type="protein sequence ID" value="Kaladp0045s0217.1.v1.1.CDS.1"/>
    <property type="gene ID" value="Kaladp0045s0217.v1.1"/>
</dbReference>
<dbReference type="EnsemblPlants" id="Kaladp0045s0217.1.v1.1">
    <property type="protein sequence ID" value="Kaladp0045s0217.1.v1.1.CDS.1"/>
    <property type="gene ID" value="Kaladp0045s0217.v1.1"/>
</dbReference>
<sequence>MATVRPPPKAVELEITVLSAKHLKNVNWRNGDIKPYVVFWLDSDRRLSTKPDQSGSTKPLWNETFTLPVALPIHEAVLSLEILHSKPSETPNPLVGSVRIHLKDLNDPRDGTLVRKFELRRPSGRPHGKIAVKLAITERDLPDYAPPNPYYYSTAPPPPSPGRDYRQYPPSPYGSTFPPPAPAPAPYYGSYSEPYPGYFPGYYQQSPPPPPPPVRPYFDRPSSYGGPSAPVDYAAYDQKPRGGGKLGVGVGVGAVAGAMGGLALEEGVKYEEDKVGADRVESDLASRDVYNHYHPEY</sequence>
<dbReference type="CDD" id="cd04051">
    <property type="entry name" value="C2_SRC2_like"/>
    <property type="match status" value="1"/>
</dbReference>
<feature type="compositionally biased region" description="Pro residues" evidence="1">
    <location>
        <begin position="147"/>
        <end position="161"/>
    </location>
</feature>
<dbReference type="GO" id="GO:0006952">
    <property type="term" value="P:defense response"/>
    <property type="evidence" value="ECO:0007669"/>
    <property type="project" value="InterPro"/>
</dbReference>
<evidence type="ECO:0000259" key="2">
    <source>
        <dbReference type="PROSITE" id="PS50004"/>
    </source>
</evidence>
<dbReference type="PANTHER" id="PTHR32246:SF68">
    <property type="entry name" value="OS01G0853800 PROTEIN"/>
    <property type="match status" value="1"/>
</dbReference>
<dbReference type="AlphaFoldDB" id="A0A7N0TTA2"/>
<dbReference type="InterPro" id="IPR044750">
    <property type="entry name" value="C2_SRC2/BAP"/>
</dbReference>
<protein>
    <recommendedName>
        <fullName evidence="2">C2 domain-containing protein</fullName>
    </recommendedName>
</protein>
<evidence type="ECO:0000313" key="4">
    <source>
        <dbReference type="Proteomes" id="UP000594263"/>
    </source>
</evidence>
<dbReference type="Pfam" id="PF00168">
    <property type="entry name" value="C2"/>
    <property type="match status" value="1"/>
</dbReference>
<dbReference type="InterPro" id="IPR000008">
    <property type="entry name" value="C2_dom"/>
</dbReference>
<feature type="domain" description="C2" evidence="2">
    <location>
        <begin position="1"/>
        <end position="115"/>
    </location>
</feature>
<evidence type="ECO:0000313" key="3">
    <source>
        <dbReference type="EnsemblPlants" id="Kaladp0045s0217.1.v1.1.CDS.1"/>
    </source>
</evidence>
<dbReference type="PROSITE" id="PS50004">
    <property type="entry name" value="C2"/>
    <property type="match status" value="1"/>
</dbReference>
<name>A0A7N0TTA2_KALFE</name>
<dbReference type="Gene3D" id="2.60.40.150">
    <property type="entry name" value="C2 domain"/>
    <property type="match status" value="1"/>
</dbReference>
<evidence type="ECO:0000256" key="1">
    <source>
        <dbReference type="SAM" id="MobiDB-lite"/>
    </source>
</evidence>
<dbReference type="PANTHER" id="PTHR32246">
    <property type="entry name" value="INGRESSION PROTEIN FIC1"/>
    <property type="match status" value="1"/>
</dbReference>
<reference evidence="3" key="1">
    <citation type="submission" date="2021-01" db="UniProtKB">
        <authorList>
            <consortium name="EnsemblPlants"/>
        </authorList>
    </citation>
    <scope>IDENTIFICATION</scope>
</reference>
<dbReference type="OMA" id="SIDHKQP"/>
<feature type="compositionally biased region" description="Pro residues" evidence="1">
    <location>
        <begin position="206"/>
        <end position="215"/>
    </location>
</feature>
<accession>A0A7N0TTA2</accession>
<dbReference type="SMART" id="SM00239">
    <property type="entry name" value="C2"/>
    <property type="match status" value="1"/>
</dbReference>
<proteinExistence type="predicted"/>
<feature type="region of interest" description="Disordered" evidence="1">
    <location>
        <begin position="199"/>
        <end position="223"/>
    </location>
</feature>
<dbReference type="SUPFAM" id="SSF49562">
    <property type="entry name" value="C2 domain (Calcium/lipid-binding domain, CaLB)"/>
    <property type="match status" value="1"/>
</dbReference>
<dbReference type="InterPro" id="IPR035892">
    <property type="entry name" value="C2_domain_sf"/>
</dbReference>
<dbReference type="Proteomes" id="UP000594263">
    <property type="component" value="Unplaced"/>
</dbReference>
<keyword evidence="4" id="KW-1185">Reference proteome</keyword>
<feature type="region of interest" description="Disordered" evidence="1">
    <location>
        <begin position="147"/>
        <end position="177"/>
    </location>
</feature>